<name>A0A6G4X0X3_9ACTN</name>
<proteinExistence type="predicted"/>
<sequence length="156" mass="16554">MSRTTLPAGAEGELRAILARNTAPSTADAACAGTATESFHPEQGPPGDEALALCARCPVRLACLALALRTEDPVHREGWYGGLGPAERDALARRLRDQLAPSPPVPEEAATAYRMRREGASVGTIAAALGRCTRTVQRYVRTVESRAPRGARRTPP</sequence>
<dbReference type="Pfam" id="PF02467">
    <property type="entry name" value="Whib"/>
    <property type="match status" value="1"/>
</dbReference>
<dbReference type="AlphaFoldDB" id="A0A6G4X0X3"/>
<dbReference type="RefSeq" id="WP_165300553.1">
    <property type="nucleotide sequence ID" value="NZ_JAAKZZ010000243.1"/>
</dbReference>
<evidence type="ECO:0000313" key="3">
    <source>
        <dbReference type="Proteomes" id="UP000477722"/>
    </source>
</evidence>
<reference evidence="2 3" key="1">
    <citation type="submission" date="2020-02" db="EMBL/GenBank/DDBJ databases">
        <title>Whole-genome analyses of novel actinobacteria.</title>
        <authorList>
            <person name="Sahin N."/>
            <person name="Tatar D."/>
        </authorList>
    </citation>
    <scope>NUCLEOTIDE SEQUENCE [LARGE SCALE GENOMIC DNA]</scope>
    <source>
        <strain evidence="2 3">SB3404</strain>
    </source>
</reference>
<keyword evidence="3" id="KW-1185">Reference proteome</keyword>
<dbReference type="PROSITE" id="PS51674">
    <property type="entry name" value="4FE4S_WBL"/>
    <property type="match status" value="1"/>
</dbReference>
<organism evidence="2 3">
    <name type="scientific">Streptomyces boncukensis</name>
    <dbReference type="NCBI Taxonomy" id="2711219"/>
    <lineage>
        <taxon>Bacteria</taxon>
        <taxon>Bacillati</taxon>
        <taxon>Actinomycetota</taxon>
        <taxon>Actinomycetes</taxon>
        <taxon>Kitasatosporales</taxon>
        <taxon>Streptomycetaceae</taxon>
        <taxon>Streptomyces</taxon>
    </lineage>
</organism>
<protein>
    <recommendedName>
        <fullName evidence="1">4Fe-4S Wbl-type domain-containing protein</fullName>
    </recommendedName>
</protein>
<evidence type="ECO:0000259" key="1">
    <source>
        <dbReference type="PROSITE" id="PS51674"/>
    </source>
</evidence>
<feature type="domain" description="4Fe-4S Wbl-type" evidence="1">
    <location>
        <begin position="30"/>
        <end position="90"/>
    </location>
</feature>
<dbReference type="InterPro" id="IPR034768">
    <property type="entry name" value="4FE4S_WBL"/>
</dbReference>
<dbReference type="Proteomes" id="UP000477722">
    <property type="component" value="Unassembled WGS sequence"/>
</dbReference>
<evidence type="ECO:0000313" key="2">
    <source>
        <dbReference type="EMBL" id="NGO70903.1"/>
    </source>
</evidence>
<dbReference type="EMBL" id="JAAKZZ010000243">
    <property type="protein sequence ID" value="NGO70903.1"/>
    <property type="molecule type" value="Genomic_DNA"/>
</dbReference>
<accession>A0A6G4X0X3</accession>
<gene>
    <name evidence="2" type="ORF">G5C65_21600</name>
</gene>
<comment type="caution">
    <text evidence="2">The sequence shown here is derived from an EMBL/GenBank/DDBJ whole genome shotgun (WGS) entry which is preliminary data.</text>
</comment>